<name>A0A922CQK6_MANSE</name>
<dbReference type="Proteomes" id="UP000791440">
    <property type="component" value="Unassembled WGS sequence"/>
</dbReference>
<gene>
    <name evidence="2" type="ORF">O3G_MSEX008868</name>
</gene>
<reference evidence="2" key="1">
    <citation type="journal article" date="2016" name="Insect Biochem. Mol. Biol.">
        <title>Multifaceted biological insights from a draft genome sequence of the tobacco hornworm moth, Manduca sexta.</title>
        <authorList>
            <person name="Kanost M.R."/>
            <person name="Arrese E.L."/>
            <person name="Cao X."/>
            <person name="Chen Y.R."/>
            <person name="Chellapilla S."/>
            <person name="Goldsmith M.R."/>
            <person name="Grosse-Wilde E."/>
            <person name="Heckel D.G."/>
            <person name="Herndon N."/>
            <person name="Jiang H."/>
            <person name="Papanicolaou A."/>
            <person name="Qu J."/>
            <person name="Soulages J.L."/>
            <person name="Vogel H."/>
            <person name="Walters J."/>
            <person name="Waterhouse R.M."/>
            <person name="Ahn S.J."/>
            <person name="Almeida F.C."/>
            <person name="An C."/>
            <person name="Aqrawi P."/>
            <person name="Bretschneider A."/>
            <person name="Bryant W.B."/>
            <person name="Bucks S."/>
            <person name="Chao H."/>
            <person name="Chevignon G."/>
            <person name="Christen J.M."/>
            <person name="Clarke D.F."/>
            <person name="Dittmer N.T."/>
            <person name="Ferguson L.C.F."/>
            <person name="Garavelou S."/>
            <person name="Gordon K.H.J."/>
            <person name="Gunaratna R.T."/>
            <person name="Han Y."/>
            <person name="Hauser F."/>
            <person name="He Y."/>
            <person name="Heidel-Fischer H."/>
            <person name="Hirsh A."/>
            <person name="Hu Y."/>
            <person name="Jiang H."/>
            <person name="Kalra D."/>
            <person name="Klinner C."/>
            <person name="Konig C."/>
            <person name="Kovar C."/>
            <person name="Kroll A.R."/>
            <person name="Kuwar S.S."/>
            <person name="Lee S.L."/>
            <person name="Lehman R."/>
            <person name="Li K."/>
            <person name="Li Z."/>
            <person name="Liang H."/>
            <person name="Lovelace S."/>
            <person name="Lu Z."/>
            <person name="Mansfield J.H."/>
            <person name="McCulloch K.J."/>
            <person name="Mathew T."/>
            <person name="Morton B."/>
            <person name="Muzny D.M."/>
            <person name="Neunemann D."/>
            <person name="Ongeri F."/>
            <person name="Pauchet Y."/>
            <person name="Pu L.L."/>
            <person name="Pyrousis I."/>
            <person name="Rao X.J."/>
            <person name="Redding A."/>
            <person name="Roesel C."/>
            <person name="Sanchez-Gracia A."/>
            <person name="Schaack S."/>
            <person name="Shukla A."/>
            <person name="Tetreau G."/>
            <person name="Wang Y."/>
            <person name="Xiong G.H."/>
            <person name="Traut W."/>
            <person name="Walsh T.K."/>
            <person name="Worley K.C."/>
            <person name="Wu D."/>
            <person name="Wu W."/>
            <person name="Wu Y.Q."/>
            <person name="Zhang X."/>
            <person name="Zou Z."/>
            <person name="Zucker H."/>
            <person name="Briscoe A.D."/>
            <person name="Burmester T."/>
            <person name="Clem R.J."/>
            <person name="Feyereisen R."/>
            <person name="Grimmelikhuijzen C.J.P."/>
            <person name="Hamodrakas S.J."/>
            <person name="Hansson B.S."/>
            <person name="Huguet E."/>
            <person name="Jermiin L.S."/>
            <person name="Lan Q."/>
            <person name="Lehman H.K."/>
            <person name="Lorenzen M."/>
            <person name="Merzendorfer H."/>
            <person name="Michalopoulos I."/>
            <person name="Morton D.B."/>
            <person name="Muthukrishnan S."/>
            <person name="Oakeshott J.G."/>
            <person name="Palmer W."/>
            <person name="Park Y."/>
            <person name="Passarelli A.L."/>
            <person name="Rozas J."/>
            <person name="Schwartz L.M."/>
            <person name="Smith W."/>
            <person name="Southgate A."/>
            <person name="Vilcinskas A."/>
            <person name="Vogt R."/>
            <person name="Wang P."/>
            <person name="Werren J."/>
            <person name="Yu X.Q."/>
            <person name="Zhou J.J."/>
            <person name="Brown S.J."/>
            <person name="Scherer S.E."/>
            <person name="Richards S."/>
            <person name="Blissard G.W."/>
        </authorList>
    </citation>
    <scope>NUCLEOTIDE SEQUENCE</scope>
</reference>
<sequence length="77" mass="9220">MKFIFFLLILLHIIAAVWPHQKGHSHPVKWHKKELEPVICKTDDDCEDECRYRCWLYVSPLCFKATCFCKVYPTHVI</sequence>
<evidence type="ECO:0000313" key="2">
    <source>
        <dbReference type="EMBL" id="KAG6454792.1"/>
    </source>
</evidence>
<accession>A0A922CQK6</accession>
<protein>
    <submittedName>
        <fullName evidence="2">Uncharacterized protein</fullName>
    </submittedName>
</protein>
<reference evidence="2" key="2">
    <citation type="submission" date="2020-12" db="EMBL/GenBank/DDBJ databases">
        <authorList>
            <person name="Kanost M."/>
        </authorList>
    </citation>
    <scope>NUCLEOTIDE SEQUENCE</scope>
</reference>
<evidence type="ECO:0000256" key="1">
    <source>
        <dbReference type="SAM" id="SignalP"/>
    </source>
</evidence>
<comment type="caution">
    <text evidence="2">The sequence shown here is derived from an EMBL/GenBank/DDBJ whole genome shotgun (WGS) entry which is preliminary data.</text>
</comment>
<organism evidence="2 3">
    <name type="scientific">Manduca sexta</name>
    <name type="common">Tobacco hawkmoth</name>
    <name type="synonym">Tobacco hornworm</name>
    <dbReference type="NCBI Taxonomy" id="7130"/>
    <lineage>
        <taxon>Eukaryota</taxon>
        <taxon>Metazoa</taxon>
        <taxon>Ecdysozoa</taxon>
        <taxon>Arthropoda</taxon>
        <taxon>Hexapoda</taxon>
        <taxon>Insecta</taxon>
        <taxon>Pterygota</taxon>
        <taxon>Neoptera</taxon>
        <taxon>Endopterygota</taxon>
        <taxon>Lepidoptera</taxon>
        <taxon>Glossata</taxon>
        <taxon>Ditrysia</taxon>
        <taxon>Bombycoidea</taxon>
        <taxon>Sphingidae</taxon>
        <taxon>Sphinginae</taxon>
        <taxon>Sphingini</taxon>
        <taxon>Manduca</taxon>
    </lineage>
</organism>
<keyword evidence="1" id="KW-0732">Signal</keyword>
<dbReference type="AlphaFoldDB" id="A0A922CQK6"/>
<keyword evidence="3" id="KW-1185">Reference proteome</keyword>
<proteinExistence type="predicted"/>
<feature type="chain" id="PRO_5037737431" evidence="1">
    <location>
        <begin position="20"/>
        <end position="77"/>
    </location>
</feature>
<evidence type="ECO:0000313" key="3">
    <source>
        <dbReference type="Proteomes" id="UP000791440"/>
    </source>
</evidence>
<dbReference type="EMBL" id="JH668475">
    <property type="protein sequence ID" value="KAG6454792.1"/>
    <property type="molecule type" value="Genomic_DNA"/>
</dbReference>
<feature type="signal peptide" evidence="1">
    <location>
        <begin position="1"/>
        <end position="19"/>
    </location>
</feature>